<comment type="caution">
    <text evidence="3">The sequence shown here is derived from an EMBL/GenBank/DDBJ whole genome shotgun (WGS) entry which is preliminary data.</text>
</comment>
<dbReference type="PANTHER" id="PTHR42951">
    <property type="entry name" value="METALLO-BETA-LACTAMASE DOMAIN-CONTAINING"/>
    <property type="match status" value="1"/>
</dbReference>
<evidence type="ECO:0000313" key="3">
    <source>
        <dbReference type="EMBL" id="MBB4098263.1"/>
    </source>
</evidence>
<sequence length="341" mass="37647">MNHLPLAAALLALAPFTAQAQQAGEPGTPYANMNHLAPIGVRNDRYLTVPDAAKGPPIDPAKGYRTEDLGGGTYMVTDNGYSSMFVVYETGVVVVDAPPSYGAHLLAAIREVTDRPITHLIYSHSHADHIAATPLLGKVPVIIAQEETKRLLIEARDPNRPLPTLTFKERYTLKAGSKTIQLSYPGYGHSPGNILIHVPSAKVLMVIDTVFPGWMPWRRLALAQDITGLFRIMHEIEGMDFDKLVGGHVERWGTKADVIQQLEFMNDLKAAAATALKTTGIGEELDAADKTNPWAVYDNYIDRVVVQCMNTLEPKWRDRLGGYDAFIWDQCFAMEQSLRID</sequence>
<evidence type="ECO:0000256" key="1">
    <source>
        <dbReference type="SAM" id="SignalP"/>
    </source>
</evidence>
<keyword evidence="3" id="KW-0378">Hydrolase</keyword>
<dbReference type="EMBL" id="JACIEH010000001">
    <property type="protein sequence ID" value="MBB4098263.1"/>
    <property type="molecule type" value="Genomic_DNA"/>
</dbReference>
<evidence type="ECO:0000259" key="2">
    <source>
        <dbReference type="SMART" id="SM00849"/>
    </source>
</evidence>
<proteinExistence type="predicted"/>
<dbReference type="InterPro" id="IPR050855">
    <property type="entry name" value="NDM-1-like"/>
</dbReference>
<feature type="signal peptide" evidence="1">
    <location>
        <begin position="1"/>
        <end position="20"/>
    </location>
</feature>
<dbReference type="CDD" id="cd16276">
    <property type="entry name" value="metallo-hydrolase-like_MBL-fold"/>
    <property type="match status" value="1"/>
</dbReference>
<name>A0A7W6JRN9_9SPHN</name>
<dbReference type="AlphaFoldDB" id="A0A7W6JRN9"/>
<accession>A0A7W6JRN9</accession>
<feature type="chain" id="PRO_5030825270" evidence="1">
    <location>
        <begin position="21"/>
        <end position="341"/>
    </location>
</feature>
<dbReference type="GO" id="GO:0016787">
    <property type="term" value="F:hydrolase activity"/>
    <property type="evidence" value="ECO:0007669"/>
    <property type="project" value="UniProtKB-KW"/>
</dbReference>
<dbReference type="Proteomes" id="UP000557392">
    <property type="component" value="Unassembled WGS sequence"/>
</dbReference>
<dbReference type="Gene3D" id="3.60.15.10">
    <property type="entry name" value="Ribonuclease Z/Hydroxyacylglutathione hydrolase-like"/>
    <property type="match status" value="1"/>
</dbReference>
<evidence type="ECO:0000313" key="4">
    <source>
        <dbReference type="Proteomes" id="UP000557392"/>
    </source>
</evidence>
<protein>
    <submittedName>
        <fullName evidence="3">Glyoxylase-like metal-dependent hydrolase (Beta-lactamase superfamily II)</fullName>
    </submittedName>
</protein>
<feature type="domain" description="Metallo-beta-lactamase" evidence="2">
    <location>
        <begin position="80"/>
        <end position="248"/>
    </location>
</feature>
<gene>
    <name evidence="3" type="ORF">GGR46_001796</name>
</gene>
<dbReference type="SUPFAM" id="SSF56281">
    <property type="entry name" value="Metallo-hydrolase/oxidoreductase"/>
    <property type="match status" value="1"/>
</dbReference>
<dbReference type="RefSeq" id="WP_246425936.1">
    <property type="nucleotide sequence ID" value="NZ_JACIEH010000001.1"/>
</dbReference>
<keyword evidence="1" id="KW-0732">Signal</keyword>
<dbReference type="SMART" id="SM00849">
    <property type="entry name" value="Lactamase_B"/>
    <property type="match status" value="1"/>
</dbReference>
<dbReference type="InterPro" id="IPR001279">
    <property type="entry name" value="Metallo-B-lactamas"/>
</dbReference>
<dbReference type="InterPro" id="IPR036866">
    <property type="entry name" value="RibonucZ/Hydroxyglut_hydro"/>
</dbReference>
<reference evidence="3 4" key="1">
    <citation type="submission" date="2020-08" db="EMBL/GenBank/DDBJ databases">
        <title>Genomic Encyclopedia of Type Strains, Phase IV (KMG-IV): sequencing the most valuable type-strain genomes for metagenomic binning, comparative biology and taxonomic classification.</title>
        <authorList>
            <person name="Goeker M."/>
        </authorList>
    </citation>
    <scope>NUCLEOTIDE SEQUENCE [LARGE SCALE GENOMIC DNA]</scope>
    <source>
        <strain evidence="3 4">DSM 101806</strain>
    </source>
</reference>
<keyword evidence="4" id="KW-1185">Reference proteome</keyword>
<dbReference type="Pfam" id="PF00753">
    <property type="entry name" value="Lactamase_B"/>
    <property type="match status" value="1"/>
</dbReference>
<organism evidence="3 4">
    <name type="scientific">Sphingomonas kyeonggiensis</name>
    <dbReference type="NCBI Taxonomy" id="1268553"/>
    <lineage>
        <taxon>Bacteria</taxon>
        <taxon>Pseudomonadati</taxon>
        <taxon>Pseudomonadota</taxon>
        <taxon>Alphaproteobacteria</taxon>
        <taxon>Sphingomonadales</taxon>
        <taxon>Sphingomonadaceae</taxon>
        <taxon>Sphingomonas</taxon>
    </lineage>
</organism>